<dbReference type="RefSeq" id="WP_046999684.1">
    <property type="nucleotide sequence ID" value="NZ_CACRSR010000003.1"/>
</dbReference>
<dbReference type="AlphaFoldDB" id="A0A0G9M8K0"/>
<evidence type="ECO:0000313" key="5">
    <source>
        <dbReference type="Proteomes" id="UP000095647"/>
    </source>
</evidence>
<dbReference type="EMBL" id="CYYI01000009">
    <property type="protein sequence ID" value="CUN99628.1"/>
    <property type="molecule type" value="Genomic_DNA"/>
</dbReference>
<protein>
    <submittedName>
        <fullName evidence="4">RloB domain-containing protein</fullName>
    </submittedName>
    <submittedName>
        <fullName evidence="3">RloB-like protein</fullName>
    </submittedName>
</protein>
<evidence type="ECO:0000256" key="1">
    <source>
        <dbReference type="SAM" id="MobiDB-lite"/>
    </source>
</evidence>
<evidence type="ECO:0000313" key="4">
    <source>
        <dbReference type="EMBL" id="QHB63335.1"/>
    </source>
</evidence>
<gene>
    <name evidence="3" type="ORF">B0487_1889</name>
    <name evidence="2" type="ORF">ERS852382_01842</name>
    <name evidence="4" type="ORF">F3K97_08910</name>
</gene>
<name>A0A0G9M8K0_BIFAD</name>
<reference evidence="4 7" key="3">
    <citation type="submission" date="2019-12" db="EMBL/GenBank/DDBJ databases">
        <title>Draft Genome Sequence of Bifidobacterium adolescentis ZJ2.</title>
        <authorList>
            <person name="Jin Z."/>
        </authorList>
    </citation>
    <scope>NUCLEOTIDE SEQUENCE [LARGE SCALE GENOMIC DNA]</scope>
    <source>
        <strain evidence="4 7">ZJ2</strain>
    </source>
</reference>
<organism evidence="3 6">
    <name type="scientific">Bifidobacterium adolescentis</name>
    <dbReference type="NCBI Taxonomy" id="1680"/>
    <lineage>
        <taxon>Bacteria</taxon>
        <taxon>Bacillati</taxon>
        <taxon>Actinomycetota</taxon>
        <taxon>Actinomycetes</taxon>
        <taxon>Bifidobacteriales</taxon>
        <taxon>Bifidobacteriaceae</taxon>
        <taxon>Bifidobacterium</taxon>
    </lineage>
</organism>
<dbReference type="Proteomes" id="UP000193377">
    <property type="component" value="Unassembled WGS sequence"/>
</dbReference>
<sequence>MSKKRNVPAHGRKAARSRRPRKRRFLVVAGGAVTEKQYFKQLESLYDVIIDYQQKNNSPKQLAKLAVKLKREDKRDTSTDCYERIWVVVDVDDFHDHGEAARICNDNGIELIISNPCFEVWLLDYVKACPSSYTLTPDVESAAAEAKVVGGNRNKYINTELIDKEHLDAAIRNAARHNTTENRQGRNRLAPNHEQEYAPWTDMPKVIEVLQQASDNSK</sequence>
<reference evidence="3 6" key="2">
    <citation type="journal article" date="2016" name="Sci. Rep.">
        <title>Evaluation of genetic diversity among strains of the human gut commensal Bifidobacterium adolescentis.</title>
        <authorList>
            <person name="Duranti S."/>
            <person name="Milani C."/>
            <person name="Lugli G.A."/>
            <person name="Mancabelli L."/>
            <person name="Turroni F."/>
            <person name="Ferrario C."/>
            <person name="Mangifesta M."/>
            <person name="Viappiani A."/>
            <person name="Sanchez B."/>
            <person name="Margolles A."/>
            <person name="van Sinderen D."/>
            <person name="Ventura M."/>
        </authorList>
    </citation>
    <scope>NUCLEOTIDE SEQUENCE [LARGE SCALE GENOMIC DNA]</scope>
    <source>
        <strain evidence="3 6">487B</strain>
    </source>
</reference>
<proteinExistence type="predicted"/>
<dbReference type="Proteomes" id="UP000464884">
    <property type="component" value="Chromosome"/>
</dbReference>
<evidence type="ECO:0000313" key="2">
    <source>
        <dbReference type="EMBL" id="CUN99628.1"/>
    </source>
</evidence>
<reference evidence="2 5" key="1">
    <citation type="submission" date="2015-09" db="EMBL/GenBank/DDBJ databases">
        <authorList>
            <consortium name="Pathogen Informatics"/>
        </authorList>
    </citation>
    <scope>NUCLEOTIDE SEQUENCE [LARGE SCALE GENOMIC DNA]</scope>
    <source>
        <strain evidence="2 5">2789STDY5608824</strain>
    </source>
</reference>
<dbReference type="InterPro" id="IPR025591">
    <property type="entry name" value="RloB"/>
</dbReference>
<feature type="region of interest" description="Disordered" evidence="1">
    <location>
        <begin position="1"/>
        <end position="20"/>
    </location>
</feature>
<evidence type="ECO:0000313" key="6">
    <source>
        <dbReference type="Proteomes" id="UP000193377"/>
    </source>
</evidence>
<evidence type="ECO:0000313" key="7">
    <source>
        <dbReference type="Proteomes" id="UP000464884"/>
    </source>
</evidence>
<dbReference type="Proteomes" id="UP000095647">
    <property type="component" value="Unassembled WGS sequence"/>
</dbReference>
<dbReference type="EMBL" id="CP047129">
    <property type="protein sequence ID" value="QHB63335.1"/>
    <property type="molecule type" value="Genomic_DNA"/>
</dbReference>
<evidence type="ECO:0000313" key="3">
    <source>
        <dbReference type="EMBL" id="OSG85445.1"/>
    </source>
</evidence>
<dbReference type="Pfam" id="PF13707">
    <property type="entry name" value="RloB"/>
    <property type="match status" value="1"/>
</dbReference>
<dbReference type="EMBL" id="LNKD01000004">
    <property type="protein sequence ID" value="OSG85445.1"/>
    <property type="molecule type" value="Genomic_DNA"/>
</dbReference>
<dbReference type="PATRIC" id="fig|1680.7.peg.1696"/>
<feature type="region of interest" description="Disordered" evidence="1">
    <location>
        <begin position="176"/>
        <end position="195"/>
    </location>
</feature>
<accession>A0A0G9M8K0</accession>